<evidence type="ECO:0000259" key="2">
    <source>
        <dbReference type="Pfam" id="PF09413"/>
    </source>
</evidence>
<sequence length="161" mass="17386">MKVVARFSFPHEAHLAKTNLEAAGIESTLADEHTVNMQWLYSDAIGGVRLLVEDSDAEAALTILQADFSECLDDGANVFEVDAFEADASGVMAAGVRASGQRVSDERDSCPCCGSTQLVPYTKGKKTAFVVFLLLGFPLFFYQHGYQCKSCGAFSKVLDKS</sequence>
<gene>
    <name evidence="3" type="ORF">ABT57_08165</name>
</gene>
<dbReference type="InterPro" id="IPR011322">
    <property type="entry name" value="N-reg_PII-like_a/b"/>
</dbReference>
<dbReference type="OrthoDB" id="8480302at2"/>
<evidence type="ECO:0000313" key="4">
    <source>
        <dbReference type="Proteomes" id="UP000035909"/>
    </source>
</evidence>
<evidence type="ECO:0000256" key="1">
    <source>
        <dbReference type="SAM" id="Phobius"/>
    </source>
</evidence>
<organism evidence="3 4">
    <name type="scientific">Photobacterium ganghwense</name>
    <dbReference type="NCBI Taxonomy" id="320778"/>
    <lineage>
        <taxon>Bacteria</taxon>
        <taxon>Pseudomonadati</taxon>
        <taxon>Pseudomonadota</taxon>
        <taxon>Gammaproteobacteria</taxon>
        <taxon>Vibrionales</taxon>
        <taxon>Vibrionaceae</taxon>
        <taxon>Photobacterium</taxon>
    </lineage>
</organism>
<dbReference type="RefSeq" id="WP_047884668.1">
    <property type="nucleotide sequence ID" value="NZ_LDOU01000006.1"/>
</dbReference>
<comment type="caution">
    <text evidence="3">The sequence shown here is derived from an EMBL/GenBank/DDBJ whole genome shotgun (WGS) entry which is preliminary data.</text>
</comment>
<proteinExistence type="predicted"/>
<dbReference type="Gene3D" id="3.30.70.790">
    <property type="entry name" value="UreE, C-terminal domain"/>
    <property type="match status" value="1"/>
</dbReference>
<keyword evidence="4" id="KW-1185">Reference proteome</keyword>
<accession>A0A0J1HFU8</accession>
<dbReference type="InterPro" id="IPR018551">
    <property type="entry name" value="DUF2007"/>
</dbReference>
<keyword evidence="1" id="KW-1133">Transmembrane helix</keyword>
<keyword evidence="3" id="KW-0670">Pyruvate</keyword>
<dbReference type="EMBL" id="LDOU01000006">
    <property type="protein sequence ID" value="KLV10503.1"/>
    <property type="molecule type" value="Genomic_DNA"/>
</dbReference>
<dbReference type="SUPFAM" id="SSF54913">
    <property type="entry name" value="GlnB-like"/>
    <property type="match status" value="1"/>
</dbReference>
<dbReference type="Pfam" id="PF09413">
    <property type="entry name" value="DUF2007"/>
    <property type="match status" value="1"/>
</dbReference>
<feature type="transmembrane region" description="Helical" evidence="1">
    <location>
        <begin position="127"/>
        <end position="146"/>
    </location>
</feature>
<keyword evidence="1" id="KW-0472">Membrane</keyword>
<keyword evidence="1" id="KW-0812">Transmembrane</keyword>
<dbReference type="Proteomes" id="UP000035909">
    <property type="component" value="Unassembled WGS sequence"/>
</dbReference>
<protein>
    <submittedName>
        <fullName evidence="3">Phosphoenolpyruvate synthase</fullName>
    </submittedName>
</protein>
<dbReference type="AlphaFoldDB" id="A0A0J1HFU8"/>
<name>A0A0J1HFU8_9GAMM</name>
<dbReference type="PATRIC" id="fig|320778.3.peg.1771"/>
<feature type="domain" description="DUF2007" evidence="2">
    <location>
        <begin position="1"/>
        <end position="65"/>
    </location>
</feature>
<reference evidence="3 4" key="1">
    <citation type="submission" date="2015-05" db="EMBL/GenBank/DDBJ databases">
        <title>Photobacterium galathea sp. nov.</title>
        <authorList>
            <person name="Machado H."/>
            <person name="Gram L."/>
        </authorList>
    </citation>
    <scope>NUCLEOTIDE SEQUENCE [LARGE SCALE GENOMIC DNA]</scope>
    <source>
        <strain evidence="3 4">DSM 22954</strain>
    </source>
</reference>
<evidence type="ECO:0000313" key="3">
    <source>
        <dbReference type="EMBL" id="KLV10503.1"/>
    </source>
</evidence>
<dbReference type="STRING" id="320778.ABT57_08165"/>